<dbReference type="CDD" id="cd09917">
    <property type="entry name" value="F-box_SF"/>
    <property type="match status" value="1"/>
</dbReference>
<evidence type="ECO:0000259" key="2">
    <source>
        <dbReference type="PROSITE" id="PS50181"/>
    </source>
</evidence>
<gene>
    <name evidence="3" type="ORF">D9757_013041</name>
</gene>
<proteinExistence type="predicted"/>
<evidence type="ECO:0000313" key="4">
    <source>
        <dbReference type="Proteomes" id="UP000518752"/>
    </source>
</evidence>
<dbReference type="Proteomes" id="UP000518752">
    <property type="component" value="Unassembled WGS sequence"/>
</dbReference>
<feature type="domain" description="F-box" evidence="2">
    <location>
        <begin position="94"/>
        <end position="143"/>
    </location>
</feature>
<dbReference type="OrthoDB" id="2322499at2759"/>
<name>A0A8H5LPP3_9AGAR</name>
<sequence>MARRSLRIQEQLTTAKALISDVLEPPATRKRAKVTKTENDSKPPESRKRTRKNLPKKTVEDEEDEYSDDMAPATKRRRVPEEYRKVRGRFGLLQKLVQDVPLEVILEIFCFLEPGDLLRLSRTSKELRGILMSRSTQDVWRSARENVQDLPPLPPDLNEPQYARLLEDAYCYTCKHKGRCETILWTFRARVCKGCLEGQVYDHEYLHQQPHQYRNLLPSEELLLKHSFVRFASNKITAQYRREFEALQTEEERQAWIELKKVQKPAIEKHAHLCRMWHMHKMGDRDRAIARIRRDRKSAQVFSFFLADWLNNSSSPAVFWTNWKKSAGAKKRTSWTRNGVDIGIEQATSFETTNLSISLGNSPTKLGRLTRPTWWKF</sequence>
<dbReference type="PROSITE" id="PS50181">
    <property type="entry name" value="FBOX"/>
    <property type="match status" value="1"/>
</dbReference>
<organism evidence="3 4">
    <name type="scientific">Collybiopsis confluens</name>
    <dbReference type="NCBI Taxonomy" id="2823264"/>
    <lineage>
        <taxon>Eukaryota</taxon>
        <taxon>Fungi</taxon>
        <taxon>Dikarya</taxon>
        <taxon>Basidiomycota</taxon>
        <taxon>Agaricomycotina</taxon>
        <taxon>Agaricomycetes</taxon>
        <taxon>Agaricomycetidae</taxon>
        <taxon>Agaricales</taxon>
        <taxon>Marasmiineae</taxon>
        <taxon>Omphalotaceae</taxon>
        <taxon>Collybiopsis</taxon>
    </lineage>
</organism>
<evidence type="ECO:0000313" key="3">
    <source>
        <dbReference type="EMBL" id="KAF5364868.1"/>
    </source>
</evidence>
<dbReference type="Pfam" id="PF12937">
    <property type="entry name" value="F-box-like"/>
    <property type="match status" value="1"/>
</dbReference>
<protein>
    <recommendedName>
        <fullName evidence="2">F-box domain-containing protein</fullName>
    </recommendedName>
</protein>
<dbReference type="EMBL" id="JAACJN010000179">
    <property type="protein sequence ID" value="KAF5364868.1"/>
    <property type="molecule type" value="Genomic_DNA"/>
</dbReference>
<dbReference type="SUPFAM" id="SSF81383">
    <property type="entry name" value="F-box domain"/>
    <property type="match status" value="1"/>
</dbReference>
<dbReference type="AlphaFoldDB" id="A0A8H5LPP3"/>
<reference evidence="3 4" key="1">
    <citation type="journal article" date="2020" name="ISME J.">
        <title>Uncovering the hidden diversity of litter-decomposition mechanisms in mushroom-forming fungi.</title>
        <authorList>
            <person name="Floudas D."/>
            <person name="Bentzer J."/>
            <person name="Ahren D."/>
            <person name="Johansson T."/>
            <person name="Persson P."/>
            <person name="Tunlid A."/>
        </authorList>
    </citation>
    <scope>NUCLEOTIDE SEQUENCE [LARGE SCALE GENOMIC DNA]</scope>
    <source>
        <strain evidence="3 4">CBS 406.79</strain>
    </source>
</reference>
<dbReference type="InterPro" id="IPR001810">
    <property type="entry name" value="F-box_dom"/>
</dbReference>
<evidence type="ECO:0000256" key="1">
    <source>
        <dbReference type="SAM" id="MobiDB-lite"/>
    </source>
</evidence>
<feature type="compositionally biased region" description="Basic and acidic residues" evidence="1">
    <location>
        <begin position="35"/>
        <end position="47"/>
    </location>
</feature>
<dbReference type="Gene3D" id="1.20.1280.50">
    <property type="match status" value="1"/>
</dbReference>
<keyword evidence="4" id="KW-1185">Reference proteome</keyword>
<dbReference type="SMART" id="SM00256">
    <property type="entry name" value="FBOX"/>
    <property type="match status" value="1"/>
</dbReference>
<comment type="caution">
    <text evidence="3">The sequence shown here is derived from an EMBL/GenBank/DDBJ whole genome shotgun (WGS) entry which is preliminary data.</text>
</comment>
<accession>A0A8H5LPP3</accession>
<feature type="region of interest" description="Disordered" evidence="1">
    <location>
        <begin position="23"/>
        <end position="77"/>
    </location>
</feature>
<dbReference type="InterPro" id="IPR036047">
    <property type="entry name" value="F-box-like_dom_sf"/>
</dbReference>